<feature type="transmembrane region" description="Helical" evidence="1">
    <location>
        <begin position="191"/>
        <end position="214"/>
    </location>
</feature>
<organism evidence="2 3">
    <name type="scientific">Virgibacillus halodenitrificans</name>
    <name type="common">Bacillus halodenitrificans</name>
    <dbReference type="NCBI Taxonomy" id="1482"/>
    <lineage>
        <taxon>Bacteria</taxon>
        <taxon>Bacillati</taxon>
        <taxon>Bacillota</taxon>
        <taxon>Bacilli</taxon>
        <taxon>Bacillales</taxon>
        <taxon>Bacillaceae</taxon>
        <taxon>Virgibacillus</taxon>
    </lineage>
</organism>
<dbReference type="KEGG" id="vhl:BME96_02240"/>
<feature type="transmembrane region" description="Helical" evidence="1">
    <location>
        <begin position="54"/>
        <end position="73"/>
    </location>
</feature>
<keyword evidence="1" id="KW-1133">Transmembrane helix</keyword>
<dbReference type="AlphaFoldDB" id="A0AAC9J031"/>
<name>A0AAC9J031_VIRHA</name>
<feature type="transmembrane region" description="Helical" evidence="1">
    <location>
        <begin position="221"/>
        <end position="240"/>
    </location>
</feature>
<dbReference type="Proteomes" id="UP000182945">
    <property type="component" value="Chromosome"/>
</dbReference>
<keyword evidence="1" id="KW-0812">Transmembrane</keyword>
<evidence type="ECO:0000313" key="2">
    <source>
        <dbReference type="EMBL" id="APC47084.1"/>
    </source>
</evidence>
<evidence type="ECO:0000256" key="1">
    <source>
        <dbReference type="SAM" id="Phobius"/>
    </source>
</evidence>
<dbReference type="EMBL" id="CP017962">
    <property type="protein sequence ID" value="APC47084.1"/>
    <property type="molecule type" value="Genomic_DNA"/>
</dbReference>
<feature type="transmembrane region" description="Helical" evidence="1">
    <location>
        <begin position="6"/>
        <end position="33"/>
    </location>
</feature>
<gene>
    <name evidence="2" type="ORF">BME96_02240</name>
</gene>
<keyword evidence="1" id="KW-0472">Membrane</keyword>
<dbReference type="InterPro" id="IPR007163">
    <property type="entry name" value="VCA0040-like"/>
</dbReference>
<dbReference type="GeneID" id="71513200"/>
<dbReference type="RefSeq" id="WP_071648178.1">
    <property type="nucleotide sequence ID" value="NZ_CP017962.1"/>
</dbReference>
<dbReference type="PANTHER" id="PTHR37308:SF1">
    <property type="entry name" value="POLYPRENYL-PHOSPHATE TRANSPORTER"/>
    <property type="match status" value="1"/>
</dbReference>
<evidence type="ECO:0000313" key="3">
    <source>
        <dbReference type="Proteomes" id="UP000182945"/>
    </source>
</evidence>
<accession>A0AAC9J031</accession>
<feature type="transmembrane region" description="Helical" evidence="1">
    <location>
        <begin position="113"/>
        <end position="132"/>
    </location>
</feature>
<protein>
    <submittedName>
        <fullName evidence="2">DUF368 domain-containing protein</fullName>
    </submittedName>
</protein>
<reference evidence="2 3" key="1">
    <citation type="submission" date="2016-11" db="EMBL/GenBank/DDBJ databases">
        <title>Complete genome sequencing of Virgibacillus halodenitrificans PDB-F2.</title>
        <authorList>
            <person name="Sun Z."/>
            <person name="Zhou Y."/>
            <person name="Li H."/>
        </authorList>
    </citation>
    <scope>NUCLEOTIDE SEQUENCE [LARGE SCALE GENOMIC DNA]</scope>
    <source>
        <strain evidence="2 3">PDB-F2</strain>
    </source>
</reference>
<dbReference type="Pfam" id="PF04018">
    <property type="entry name" value="VCA0040-like"/>
    <property type="match status" value="1"/>
</dbReference>
<sequence>MEWKNIYRGMLMGASDVIPGVSGGTIAVLLGIYDRLIASVNGVLSKNWKKQLGFLVPLAIGVGTAILLLSKLIEWLFEHFPGPTQFFFLGLIIGVLPYLFHKADAKHSFKMNHVILLVIGAVIVGSMVFLNAGEVGVMTKLQPSDYILLFFSGFVASSAMILPGISGSFMLLILGVYPTVIGAISNMHLDIIAVTGAGILLGIVVMSKIINYFLTNYRTGTFALIIGLVIGSIVVVFPGWPSTTNLLLLSIVAFGAGLFAAYILGKVEYKDEA</sequence>
<dbReference type="PANTHER" id="PTHR37308">
    <property type="entry name" value="INTEGRAL MEMBRANE PROTEIN"/>
    <property type="match status" value="1"/>
</dbReference>
<feature type="transmembrane region" description="Helical" evidence="1">
    <location>
        <begin position="144"/>
        <end position="162"/>
    </location>
</feature>
<feature type="transmembrane region" description="Helical" evidence="1">
    <location>
        <begin position="85"/>
        <end position="101"/>
    </location>
</feature>
<feature type="transmembrane region" description="Helical" evidence="1">
    <location>
        <begin position="169"/>
        <end position="185"/>
    </location>
</feature>
<feature type="transmembrane region" description="Helical" evidence="1">
    <location>
        <begin position="246"/>
        <end position="265"/>
    </location>
</feature>
<proteinExistence type="predicted"/>